<keyword evidence="3 6" id="KW-0812">Transmembrane</keyword>
<evidence type="ECO:0000313" key="9">
    <source>
        <dbReference type="Proteomes" id="UP001597427"/>
    </source>
</evidence>
<feature type="transmembrane region" description="Helical" evidence="6">
    <location>
        <begin position="165"/>
        <end position="184"/>
    </location>
</feature>
<evidence type="ECO:0000259" key="7">
    <source>
        <dbReference type="PROSITE" id="PS50850"/>
    </source>
</evidence>
<dbReference type="PRINTS" id="PR01036">
    <property type="entry name" value="TCRTETB"/>
</dbReference>
<evidence type="ECO:0000313" key="8">
    <source>
        <dbReference type="EMBL" id="MFD2729348.1"/>
    </source>
</evidence>
<comment type="caution">
    <text evidence="8">The sequence shown here is derived from an EMBL/GenBank/DDBJ whole genome shotgun (WGS) entry which is preliminary data.</text>
</comment>
<evidence type="ECO:0000256" key="3">
    <source>
        <dbReference type="ARBA" id="ARBA00022692"/>
    </source>
</evidence>
<evidence type="ECO:0000256" key="1">
    <source>
        <dbReference type="ARBA" id="ARBA00004651"/>
    </source>
</evidence>
<feature type="transmembrane region" description="Helical" evidence="6">
    <location>
        <begin position="109"/>
        <end position="127"/>
    </location>
</feature>
<feature type="transmembrane region" description="Helical" evidence="6">
    <location>
        <begin position="134"/>
        <end position="153"/>
    </location>
</feature>
<feature type="transmembrane region" description="Helical" evidence="6">
    <location>
        <begin position="49"/>
        <end position="69"/>
    </location>
</feature>
<keyword evidence="4 6" id="KW-1133">Transmembrane helix</keyword>
<organism evidence="8 9">
    <name type="scientific">Enterococcus camelliae</name>
    <dbReference type="NCBI Taxonomy" id="453959"/>
    <lineage>
        <taxon>Bacteria</taxon>
        <taxon>Bacillati</taxon>
        <taxon>Bacillota</taxon>
        <taxon>Bacilli</taxon>
        <taxon>Lactobacillales</taxon>
        <taxon>Enterococcaceae</taxon>
        <taxon>Enterococcus</taxon>
    </lineage>
</organism>
<comment type="subcellular location">
    <subcellularLocation>
        <location evidence="1">Cell membrane</location>
        <topology evidence="1">Multi-pass membrane protein</topology>
    </subcellularLocation>
</comment>
<proteinExistence type="predicted"/>
<keyword evidence="9" id="KW-1185">Reference proteome</keyword>
<gene>
    <name evidence="8" type="ORF">ACFSR0_07910</name>
</gene>
<feature type="transmembrane region" description="Helical" evidence="6">
    <location>
        <begin position="424"/>
        <end position="451"/>
    </location>
</feature>
<feature type="transmembrane region" description="Helical" evidence="6">
    <location>
        <begin position="324"/>
        <end position="343"/>
    </location>
</feature>
<feature type="transmembrane region" description="Helical" evidence="6">
    <location>
        <begin position="389"/>
        <end position="412"/>
    </location>
</feature>
<dbReference type="Pfam" id="PF07690">
    <property type="entry name" value="MFS_1"/>
    <property type="match status" value="1"/>
</dbReference>
<name>A0ABW5TLM8_9ENTE</name>
<keyword evidence="5 6" id="KW-0472">Membrane</keyword>
<dbReference type="PANTHER" id="PTHR42718">
    <property type="entry name" value="MAJOR FACILITATOR SUPERFAMILY MULTIDRUG TRANSPORTER MFSC"/>
    <property type="match status" value="1"/>
</dbReference>
<dbReference type="InterPro" id="IPR011701">
    <property type="entry name" value="MFS"/>
</dbReference>
<evidence type="ECO:0000256" key="6">
    <source>
        <dbReference type="SAM" id="Phobius"/>
    </source>
</evidence>
<protein>
    <submittedName>
        <fullName evidence="8">MFS transporter</fullName>
    </submittedName>
</protein>
<feature type="transmembrane region" description="Helical" evidence="6">
    <location>
        <begin position="196"/>
        <end position="215"/>
    </location>
</feature>
<evidence type="ECO:0000256" key="2">
    <source>
        <dbReference type="ARBA" id="ARBA00022448"/>
    </source>
</evidence>
<dbReference type="PANTHER" id="PTHR42718:SF9">
    <property type="entry name" value="MAJOR FACILITATOR SUPERFAMILY MULTIDRUG TRANSPORTER MFSC"/>
    <property type="match status" value="1"/>
</dbReference>
<evidence type="ECO:0000256" key="4">
    <source>
        <dbReference type="ARBA" id="ARBA00022989"/>
    </source>
</evidence>
<dbReference type="Proteomes" id="UP001597427">
    <property type="component" value="Unassembled WGS sequence"/>
</dbReference>
<dbReference type="EMBL" id="JBHUMO010000044">
    <property type="protein sequence ID" value="MFD2729348.1"/>
    <property type="molecule type" value="Genomic_DNA"/>
</dbReference>
<feature type="transmembrane region" description="Helical" evidence="6">
    <location>
        <begin position="349"/>
        <end position="368"/>
    </location>
</feature>
<dbReference type="InterPro" id="IPR020846">
    <property type="entry name" value="MFS_dom"/>
</dbReference>
<keyword evidence="2" id="KW-0813">Transport</keyword>
<accession>A0ABW5TLM8</accession>
<dbReference type="RefSeq" id="WP_379981602.1">
    <property type="nucleotide sequence ID" value="NZ_JBHUMO010000044.1"/>
</dbReference>
<feature type="domain" description="Major facilitator superfamily (MFS) profile" evidence="7">
    <location>
        <begin position="11"/>
        <end position="455"/>
    </location>
</feature>
<dbReference type="InterPro" id="IPR036259">
    <property type="entry name" value="MFS_trans_sf"/>
</dbReference>
<sequence length="455" mass="49333">MKQAKLNKQLAVLATGILTFSGVLIETAMNVTFPDLIQQFGISTKDVQWVTTIYLLMISIMVPLSNDLIKRFSIRKLFMSANLLFLIGVILNAIASTFGLLLLGRLLQGIGTGIALPLMFHIILTYYPLEKRGTMIGVGTLTTAIAPAIGPTYGGFLSSVFTWHAIYLCLIPVLLCSLVIGLRGIPEISVALTSKLDVPGLIGIGCFFTGSLLFLNQLTQPIGWIGLAFAMIGFGLFFCRVKTTKHPLVRLDVMKQKSFRIFLFGFLVCQFLLLGISFVLPNYVQFVLGKTSFIAGLMMLPGALVGALLAPVAGKLFDRRGPKYPILLGLSIACIGWLSLALFMQMAQVSLLVLGHVVFMIGNGLCYSNMMTMGMNQLAKEAYSDGNTIYNTLQQFSGAIATTIVAAILGFFQTIPNTSIVQGTISGSIVSVLTLSLLLLSSLIASSYYFLIRKK</sequence>
<feature type="transmembrane region" description="Helical" evidence="6">
    <location>
        <begin position="81"/>
        <end position="103"/>
    </location>
</feature>
<feature type="transmembrane region" description="Helical" evidence="6">
    <location>
        <begin position="292"/>
        <end position="312"/>
    </location>
</feature>
<reference evidence="9" key="1">
    <citation type="journal article" date="2019" name="Int. J. Syst. Evol. Microbiol.">
        <title>The Global Catalogue of Microorganisms (GCM) 10K type strain sequencing project: providing services to taxonomists for standard genome sequencing and annotation.</title>
        <authorList>
            <consortium name="The Broad Institute Genomics Platform"/>
            <consortium name="The Broad Institute Genome Sequencing Center for Infectious Disease"/>
            <person name="Wu L."/>
            <person name="Ma J."/>
        </authorList>
    </citation>
    <scope>NUCLEOTIDE SEQUENCE [LARGE SCALE GENOMIC DNA]</scope>
    <source>
        <strain evidence="9">TISTR 932</strain>
    </source>
</reference>
<feature type="transmembrane region" description="Helical" evidence="6">
    <location>
        <begin position="261"/>
        <end position="280"/>
    </location>
</feature>
<evidence type="ECO:0000256" key="5">
    <source>
        <dbReference type="ARBA" id="ARBA00023136"/>
    </source>
</evidence>
<feature type="transmembrane region" description="Helical" evidence="6">
    <location>
        <begin position="221"/>
        <end position="241"/>
    </location>
</feature>
<dbReference type="SUPFAM" id="SSF103473">
    <property type="entry name" value="MFS general substrate transporter"/>
    <property type="match status" value="1"/>
</dbReference>
<dbReference type="PROSITE" id="PS50850">
    <property type="entry name" value="MFS"/>
    <property type="match status" value="1"/>
</dbReference>
<dbReference type="Gene3D" id="1.20.1720.10">
    <property type="entry name" value="Multidrug resistance protein D"/>
    <property type="match status" value="1"/>
</dbReference>
<dbReference type="Gene3D" id="1.20.1250.20">
    <property type="entry name" value="MFS general substrate transporter like domains"/>
    <property type="match status" value="1"/>
</dbReference>